<proteinExistence type="predicted"/>
<accession>A0A329QYU1</accession>
<feature type="compositionally biased region" description="Acidic residues" evidence="1">
    <location>
        <begin position="64"/>
        <end position="78"/>
    </location>
</feature>
<evidence type="ECO:0000256" key="1">
    <source>
        <dbReference type="SAM" id="MobiDB-lite"/>
    </source>
</evidence>
<dbReference type="EMBL" id="QMIG01000003">
    <property type="protein sequence ID" value="RAW17397.1"/>
    <property type="molecule type" value="Genomic_DNA"/>
</dbReference>
<evidence type="ECO:0000313" key="2">
    <source>
        <dbReference type="EMBL" id="RAW17397.1"/>
    </source>
</evidence>
<sequence length="78" mass="8728">MNAETATIRVSRETRDLLAEQARERGVSISAMLADMARQVRRDAIFRAERTAVLQDAASADVKTEDEDWEETLTDGTD</sequence>
<dbReference type="RefSeq" id="WP_112257216.1">
    <property type="nucleotide sequence ID" value="NZ_QMIG01000003.1"/>
</dbReference>
<comment type="caution">
    <text evidence="2">The sequence shown here is derived from an EMBL/GenBank/DDBJ whole genome shotgun (WGS) entry which is preliminary data.</text>
</comment>
<keyword evidence="3" id="KW-1185">Reference proteome</keyword>
<protein>
    <submittedName>
        <fullName evidence="2">Antitoxin</fullName>
    </submittedName>
</protein>
<feature type="region of interest" description="Disordered" evidence="1">
    <location>
        <begin position="59"/>
        <end position="78"/>
    </location>
</feature>
<dbReference type="OrthoDB" id="3872469at2"/>
<gene>
    <name evidence="2" type="ORF">DPM12_05065</name>
</gene>
<dbReference type="Proteomes" id="UP000250462">
    <property type="component" value="Unassembled WGS sequence"/>
</dbReference>
<evidence type="ECO:0000313" key="3">
    <source>
        <dbReference type="Proteomes" id="UP000250462"/>
    </source>
</evidence>
<reference evidence="2 3" key="1">
    <citation type="submission" date="2018-06" db="EMBL/GenBank/DDBJ databases">
        <title>Phytoactinopolyspora halophila sp. nov., a novel halophilic actinomycete isolated from a saline soil in China.</title>
        <authorList>
            <person name="Tang S.-K."/>
        </authorList>
    </citation>
    <scope>NUCLEOTIDE SEQUENCE [LARGE SCALE GENOMIC DNA]</scope>
    <source>
        <strain evidence="2 3">YIM 96934</strain>
    </source>
</reference>
<organism evidence="2 3">
    <name type="scientific">Phytoactinopolyspora halophila</name>
    <dbReference type="NCBI Taxonomy" id="1981511"/>
    <lineage>
        <taxon>Bacteria</taxon>
        <taxon>Bacillati</taxon>
        <taxon>Actinomycetota</taxon>
        <taxon>Actinomycetes</taxon>
        <taxon>Jiangellales</taxon>
        <taxon>Jiangellaceae</taxon>
        <taxon>Phytoactinopolyspora</taxon>
    </lineage>
</organism>
<name>A0A329QYU1_9ACTN</name>
<dbReference type="AlphaFoldDB" id="A0A329QYU1"/>